<dbReference type="Proteomes" id="UP000817658">
    <property type="component" value="Chromosome 1"/>
</dbReference>
<gene>
    <name evidence="2" type="primary">P0701D05.18</name>
</gene>
<evidence type="ECO:0000259" key="1">
    <source>
        <dbReference type="Pfam" id="PF13456"/>
    </source>
</evidence>
<dbReference type="InterPro" id="IPR053151">
    <property type="entry name" value="RNase_H-like"/>
</dbReference>
<dbReference type="InterPro" id="IPR002156">
    <property type="entry name" value="RNaseH_domain"/>
</dbReference>
<name>Q942N9_ORYSJ</name>
<dbReference type="InterPro" id="IPR012337">
    <property type="entry name" value="RNaseH-like_sf"/>
</dbReference>
<dbReference type="PANTHER" id="PTHR47723">
    <property type="entry name" value="OS05G0353850 PROTEIN"/>
    <property type="match status" value="1"/>
</dbReference>
<feature type="domain" description="RNase H type-1" evidence="1">
    <location>
        <begin position="141"/>
        <end position="211"/>
    </location>
</feature>
<dbReference type="CDD" id="cd06222">
    <property type="entry name" value="RNase_H_like"/>
    <property type="match status" value="1"/>
</dbReference>
<dbReference type="GO" id="GO:0004523">
    <property type="term" value="F:RNA-DNA hybrid ribonuclease activity"/>
    <property type="evidence" value="ECO:0007669"/>
    <property type="project" value="InterPro"/>
</dbReference>
<evidence type="ECO:0000313" key="2">
    <source>
        <dbReference type="EMBL" id="BAB64800.1"/>
    </source>
</evidence>
<dbReference type="EMBL" id="AP003301">
    <property type="protein sequence ID" value="BAB64800.1"/>
    <property type="molecule type" value="Genomic_DNA"/>
</dbReference>
<reference evidence="2" key="1">
    <citation type="journal article" date="2002" name="Nature">
        <title>The genome sequence and structure of rice chromosome 1.</title>
        <authorList>
            <person name="Sasaki T."/>
            <person name="Matsumoto T."/>
            <person name="Yamamoto K."/>
            <person name="Sakata K."/>
            <person name="Baba T."/>
            <person name="Katayose Y."/>
            <person name="Wu J."/>
            <person name="Niimura Y."/>
            <person name="Cheng Z."/>
            <person name="Nagamura Y."/>
            <person name="Antonio B.A."/>
            <person name="Kanamori H."/>
            <person name="Hosokawa S."/>
            <person name="Masukawa M."/>
            <person name="Arikawa K."/>
            <person name="Chiden Y."/>
            <person name="Hayashi M."/>
            <person name="Okamoto M."/>
            <person name="Ando T."/>
            <person name="Aoki H."/>
            <person name="Arita K."/>
            <person name="Hamada M."/>
            <person name="Harada C."/>
            <person name="Hijishita S."/>
            <person name="Honda M."/>
            <person name="Ichikawa Y."/>
            <person name="Idonuma A."/>
            <person name="Iijima M."/>
            <person name="Ikeda M."/>
            <person name="Ikeno M."/>
            <person name="Itoh S."/>
            <person name="Itoh T."/>
            <person name="Itoh Y."/>
            <person name="Itoh Y."/>
            <person name="Iwabuchi A."/>
            <person name="Kamiya K."/>
            <person name="Karasawa W."/>
            <person name="Katagiri S."/>
            <person name="Kikuta A."/>
            <person name="Kobayashi N."/>
            <person name="Kono I."/>
            <person name="Machita K."/>
            <person name="Maehara T."/>
            <person name="Mizuno H."/>
            <person name="Mizubayashi T."/>
            <person name="Mukai Y."/>
            <person name="Nagasaki H."/>
            <person name="Nakashima M."/>
            <person name="Nakama Y."/>
            <person name="Nakamichi Y."/>
            <person name="Nakamura M."/>
            <person name="Namiki N."/>
            <person name="Negishi M."/>
            <person name="Ohta I."/>
            <person name="Ono N."/>
            <person name="Saji S."/>
            <person name="Sakai K."/>
            <person name="Shibata M."/>
            <person name="Shimokawa T."/>
            <person name="Shomura A."/>
            <person name="Song J."/>
            <person name="Takazaki Y."/>
            <person name="Terasawa K."/>
            <person name="Tsuji K."/>
            <person name="Waki K."/>
            <person name="Yamagata H."/>
            <person name="Yamane H."/>
            <person name="Yoshiki S."/>
            <person name="Yoshihara R."/>
            <person name="Yukawa K."/>
            <person name="Zhong H."/>
            <person name="Iwama H."/>
            <person name="Endo T."/>
            <person name="Ito H."/>
            <person name="Hahn J.H."/>
            <person name="Kim H.I."/>
            <person name="Eun M.Y."/>
            <person name="Yano M."/>
            <person name="Jiang J."/>
            <person name="Gojobori T."/>
        </authorList>
    </citation>
    <scope>NUCLEOTIDE SEQUENCE [LARGE SCALE GENOMIC DNA]</scope>
</reference>
<dbReference type="AlphaFoldDB" id="Q942N9"/>
<dbReference type="InterPro" id="IPR044730">
    <property type="entry name" value="RNase_H-like_dom_plant"/>
</dbReference>
<sequence>MSDLLSVQIAIVVDSYAVLDGSRSSNTEMTQQTIGRVPHDLVTTRLQGKVEGLHASLPGRKDICGTHLSFTQKRYNGQEEQVRGRGYSPAPRGVGIRILRLRAYLSASTRTWRKPEEGWMKLNFDGSSKHSTGIASISTVLRRGLELAVQNGWRLIWAEGDSKVMVDVVRDRADMQSEKDLRLCREIATLLPQLDDMAVFHVCRGGNKVAELGHRVPTWVAGASYVALAAVSIVVVPLPYPQLQHCHARCAVVRHWPKGKRKREIRREEGEEGLEREDDHVAPHVTRLIPLWHHRLDANEVGCLCSTDSHRIHDLSTIEIEGVDDSIISVETLKHRSR</sequence>
<dbReference type="GO" id="GO:0003676">
    <property type="term" value="F:nucleic acid binding"/>
    <property type="evidence" value="ECO:0007669"/>
    <property type="project" value="InterPro"/>
</dbReference>
<dbReference type="Pfam" id="PF13456">
    <property type="entry name" value="RVT_3"/>
    <property type="match status" value="1"/>
</dbReference>
<dbReference type="SUPFAM" id="SSF53098">
    <property type="entry name" value="Ribonuclease H-like"/>
    <property type="match status" value="1"/>
</dbReference>
<protein>
    <recommendedName>
        <fullName evidence="1">RNase H type-1 domain-containing protein</fullName>
    </recommendedName>
</protein>
<accession>Q942N9</accession>
<dbReference type="PANTHER" id="PTHR47723:SF19">
    <property type="entry name" value="POLYNUCLEOTIDYL TRANSFERASE, RIBONUCLEASE H-LIKE SUPERFAMILY PROTEIN"/>
    <property type="match status" value="1"/>
</dbReference>
<organism evidence="2">
    <name type="scientific">Oryza sativa subsp. japonica</name>
    <name type="common">Rice</name>
    <dbReference type="NCBI Taxonomy" id="39947"/>
    <lineage>
        <taxon>Eukaryota</taxon>
        <taxon>Viridiplantae</taxon>
        <taxon>Streptophyta</taxon>
        <taxon>Embryophyta</taxon>
        <taxon>Tracheophyta</taxon>
        <taxon>Spermatophyta</taxon>
        <taxon>Magnoliopsida</taxon>
        <taxon>Liliopsida</taxon>
        <taxon>Poales</taxon>
        <taxon>Poaceae</taxon>
        <taxon>BOP clade</taxon>
        <taxon>Oryzoideae</taxon>
        <taxon>Oryzeae</taxon>
        <taxon>Oryzinae</taxon>
        <taxon>Oryza</taxon>
        <taxon>Oryza sativa</taxon>
    </lineage>
</organism>
<proteinExistence type="predicted"/>